<sequence>MHLIHLLLGACFASNALAGCVRKRCPFGNGYGCMPIKKCPVRCMTTYSGCHHGAVCCNLRKMNACALVGGTCQAKCELENNRAWCRGRLKCCVHVNR</sequence>
<dbReference type="Pfam" id="PF10468">
    <property type="entry name" value="Inhibitor_I68"/>
    <property type="match status" value="1"/>
</dbReference>
<reference evidence="2" key="1">
    <citation type="journal article" date="2016" name="Ticks Tick Borne Dis.">
        <title>De novo assembly and annotation of the salivary gland transcriptome of Rhipicephalus appendiculatus male and female ticks during blood feeding.</title>
        <authorList>
            <person name="de Castro M.H."/>
            <person name="de Klerk D."/>
            <person name="Pienaar R."/>
            <person name="Latif A.A."/>
            <person name="Rees D.J."/>
            <person name="Mans B.J."/>
        </authorList>
    </citation>
    <scope>NUCLEOTIDE SEQUENCE</scope>
    <source>
        <tissue evidence="2">Salivary glands</tissue>
    </source>
</reference>
<keyword evidence="1" id="KW-0732">Signal</keyword>
<evidence type="ECO:0000256" key="1">
    <source>
        <dbReference type="SAM" id="SignalP"/>
    </source>
</evidence>
<accession>A0A131YDU3</accession>
<feature type="chain" id="PRO_5007284830" evidence="1">
    <location>
        <begin position="19"/>
        <end position="97"/>
    </location>
</feature>
<proteinExistence type="predicted"/>
<dbReference type="Gene3D" id="3.30.1680.50">
    <property type="entry name" value="Carboxypeptidase inhibitor, N-terminal domain"/>
    <property type="match status" value="1"/>
</dbReference>
<dbReference type="EMBL" id="GEDV01011024">
    <property type="protein sequence ID" value="JAP77533.1"/>
    <property type="molecule type" value="Transcribed_RNA"/>
</dbReference>
<dbReference type="InterPro" id="IPR019509">
    <property type="entry name" value="Carboxypeptidase_inhibitor_I68"/>
</dbReference>
<evidence type="ECO:0000313" key="2">
    <source>
        <dbReference type="EMBL" id="JAP77533.1"/>
    </source>
</evidence>
<dbReference type="GO" id="GO:0008191">
    <property type="term" value="F:metalloendopeptidase inhibitor activity"/>
    <property type="evidence" value="ECO:0007669"/>
    <property type="project" value="InterPro"/>
</dbReference>
<dbReference type="AlphaFoldDB" id="A0A131YDU3"/>
<name>A0A131YDU3_RHIAP</name>
<organism evidence="2">
    <name type="scientific">Rhipicephalus appendiculatus</name>
    <name type="common">Brown ear tick</name>
    <dbReference type="NCBI Taxonomy" id="34631"/>
    <lineage>
        <taxon>Eukaryota</taxon>
        <taxon>Metazoa</taxon>
        <taxon>Ecdysozoa</taxon>
        <taxon>Arthropoda</taxon>
        <taxon>Chelicerata</taxon>
        <taxon>Arachnida</taxon>
        <taxon>Acari</taxon>
        <taxon>Parasitiformes</taxon>
        <taxon>Ixodida</taxon>
        <taxon>Ixodoidea</taxon>
        <taxon>Ixodidae</taxon>
        <taxon>Rhipicephalinae</taxon>
        <taxon>Rhipicephalus</taxon>
        <taxon>Rhipicephalus</taxon>
    </lineage>
</organism>
<protein>
    <submittedName>
        <fullName evidence="2">Carboxypeptidase inhibitor</fullName>
    </submittedName>
</protein>
<feature type="signal peptide" evidence="1">
    <location>
        <begin position="1"/>
        <end position="18"/>
    </location>
</feature>